<feature type="region of interest" description="Disordered" evidence="7">
    <location>
        <begin position="63"/>
        <end position="85"/>
    </location>
</feature>
<evidence type="ECO:0000256" key="1">
    <source>
        <dbReference type="ARBA" id="ARBA00004123"/>
    </source>
</evidence>
<evidence type="ECO:0000313" key="9">
    <source>
        <dbReference type="EMBL" id="PWY94559.1"/>
    </source>
</evidence>
<dbReference type="InterPro" id="IPR051711">
    <property type="entry name" value="Stress_Response_Reg"/>
</dbReference>
<dbReference type="CDD" id="cd00067">
    <property type="entry name" value="GAL4"/>
    <property type="match status" value="1"/>
</dbReference>
<dbReference type="PANTHER" id="PTHR47540">
    <property type="entry name" value="THIAMINE REPRESSIBLE GENES REGULATORY PROTEIN THI5"/>
    <property type="match status" value="1"/>
</dbReference>
<dbReference type="GO" id="GO:0006351">
    <property type="term" value="P:DNA-templated transcription"/>
    <property type="evidence" value="ECO:0007669"/>
    <property type="project" value="InterPro"/>
</dbReference>
<dbReference type="RefSeq" id="XP_025471320.1">
    <property type="nucleotide sequence ID" value="XM_025607739.1"/>
</dbReference>
<dbReference type="GO" id="GO:0005634">
    <property type="term" value="C:nucleus"/>
    <property type="evidence" value="ECO:0007669"/>
    <property type="project" value="UniProtKB-SubCell"/>
</dbReference>
<evidence type="ECO:0000256" key="6">
    <source>
        <dbReference type="ARBA" id="ARBA00023242"/>
    </source>
</evidence>
<dbReference type="SMART" id="SM00066">
    <property type="entry name" value="GAL4"/>
    <property type="match status" value="1"/>
</dbReference>
<dbReference type="EMBL" id="MSFK01000004">
    <property type="protein sequence ID" value="PWY94559.1"/>
    <property type="molecule type" value="Genomic_DNA"/>
</dbReference>
<dbReference type="Pfam" id="PF00172">
    <property type="entry name" value="Zn_clus"/>
    <property type="match status" value="1"/>
</dbReference>
<dbReference type="InterPro" id="IPR001138">
    <property type="entry name" value="Zn2Cys6_DnaBD"/>
</dbReference>
<feature type="domain" description="Zn(2)-C6 fungal-type" evidence="8">
    <location>
        <begin position="8"/>
        <end position="39"/>
    </location>
</feature>
<sequence length="652" mass="72851">SKQSKKVSCRRCHAQKVKCSGQRPCSRCQLAGCGDACTYVARDRKVRVDESYLEQLIKDSEELRRNRQRGGGNSSTLDKSDSNTRNPLLQDQAWFQPYEGDTLPVFVSEAACTGFATRLCQCLDGDSAPVSHIPRNRYIAESTLTQVTHAGIQWPSLIRARLLVKTALDHASPFFHVALRKPSLDYLQTIYEQPDTDPVLMCKYFALFALGEAYSSPNNRSNQGLVPGMEYHARAMNLIAVLPERPTIVHIEALLILALFSQFLNRWHSAYLMVGNALRFALLVGLNHNIPDNQCPDPTAREHRLRLWWTIYIFDRFWGLKLGLPVQLSDDDIHVGLPMDLDTPTYTEDFVPSLYQVAFIKLAQISTRIMRTIYSRTQFTETFLQREQRLLIELRQWMQSLPGPLRLQTNQPNPKGNILIHLQFNYCVILAIRPILLRILDNLALSPQTTISPTLAALKDACIHSARHMLVLCADEWTNGSSATYGYAFAQYSFTAALILIIACLVPDGGVGNTAVEDLTSVQTATEMLSSFAANGSLVADDLYRHLVRAQQCLRTGRFASQVPFHPSHHSSSYGPPSAGMQWPIFPSIVASSTPGRGAGDVLSRNAETALDETRIQEFVAQPAEDLGLLDSLDMMSGSELDMWLGLPLWTP</sequence>
<dbReference type="GO" id="GO:0000981">
    <property type="term" value="F:DNA-binding transcription factor activity, RNA polymerase II-specific"/>
    <property type="evidence" value="ECO:0007669"/>
    <property type="project" value="InterPro"/>
</dbReference>
<evidence type="ECO:0000256" key="7">
    <source>
        <dbReference type="SAM" id="MobiDB-lite"/>
    </source>
</evidence>
<dbReference type="GO" id="GO:0008270">
    <property type="term" value="F:zinc ion binding"/>
    <property type="evidence" value="ECO:0007669"/>
    <property type="project" value="InterPro"/>
</dbReference>
<keyword evidence="4" id="KW-0238">DNA-binding</keyword>
<dbReference type="InterPro" id="IPR007219">
    <property type="entry name" value="XnlR_reg_dom"/>
</dbReference>
<dbReference type="GO" id="GO:0043565">
    <property type="term" value="F:sequence-specific DNA binding"/>
    <property type="evidence" value="ECO:0007669"/>
    <property type="project" value="TreeGrafter"/>
</dbReference>
<keyword evidence="10" id="KW-1185">Reference proteome</keyword>
<evidence type="ECO:0000256" key="5">
    <source>
        <dbReference type="ARBA" id="ARBA00023163"/>
    </source>
</evidence>
<dbReference type="PANTHER" id="PTHR47540:SF6">
    <property type="entry name" value="ZN(II)2CYS6 TRANSCRIPTION FACTOR (EUROFUNG)"/>
    <property type="match status" value="1"/>
</dbReference>
<organism evidence="9 10">
    <name type="scientific">Aspergillus sclerotioniger CBS 115572</name>
    <dbReference type="NCBI Taxonomy" id="1450535"/>
    <lineage>
        <taxon>Eukaryota</taxon>
        <taxon>Fungi</taxon>
        <taxon>Dikarya</taxon>
        <taxon>Ascomycota</taxon>
        <taxon>Pezizomycotina</taxon>
        <taxon>Eurotiomycetes</taxon>
        <taxon>Eurotiomycetidae</taxon>
        <taxon>Eurotiales</taxon>
        <taxon>Aspergillaceae</taxon>
        <taxon>Aspergillus</taxon>
        <taxon>Aspergillus subgen. Circumdati</taxon>
    </lineage>
</organism>
<dbReference type="PROSITE" id="PS50048">
    <property type="entry name" value="ZN2_CY6_FUNGAL_2"/>
    <property type="match status" value="1"/>
</dbReference>
<evidence type="ECO:0000259" key="8">
    <source>
        <dbReference type="PROSITE" id="PS50048"/>
    </source>
</evidence>
<dbReference type="GO" id="GO:0045944">
    <property type="term" value="P:positive regulation of transcription by RNA polymerase II"/>
    <property type="evidence" value="ECO:0007669"/>
    <property type="project" value="TreeGrafter"/>
</dbReference>
<dbReference type="Gene3D" id="4.10.240.10">
    <property type="entry name" value="Zn(2)-C6 fungal-type DNA-binding domain"/>
    <property type="match status" value="1"/>
</dbReference>
<keyword evidence="5" id="KW-0804">Transcription</keyword>
<accession>A0A317X7P9</accession>
<dbReference type="Proteomes" id="UP000246702">
    <property type="component" value="Unassembled WGS sequence"/>
</dbReference>
<keyword evidence="2" id="KW-0479">Metal-binding</keyword>
<dbReference type="SUPFAM" id="SSF57701">
    <property type="entry name" value="Zn2/Cys6 DNA-binding domain"/>
    <property type="match status" value="1"/>
</dbReference>
<dbReference type="PROSITE" id="PS00463">
    <property type="entry name" value="ZN2_CY6_FUNGAL_1"/>
    <property type="match status" value="1"/>
</dbReference>
<proteinExistence type="predicted"/>
<evidence type="ECO:0000256" key="3">
    <source>
        <dbReference type="ARBA" id="ARBA00023015"/>
    </source>
</evidence>
<keyword evidence="3" id="KW-0805">Transcription regulation</keyword>
<dbReference type="SMART" id="SM00906">
    <property type="entry name" value="Fungal_trans"/>
    <property type="match status" value="1"/>
</dbReference>
<evidence type="ECO:0000256" key="4">
    <source>
        <dbReference type="ARBA" id="ARBA00023125"/>
    </source>
</evidence>
<feature type="non-terminal residue" evidence="9">
    <location>
        <position position="1"/>
    </location>
</feature>
<evidence type="ECO:0000256" key="2">
    <source>
        <dbReference type="ARBA" id="ARBA00022723"/>
    </source>
</evidence>
<dbReference type="OrthoDB" id="3990906at2759"/>
<reference evidence="9 10" key="1">
    <citation type="submission" date="2016-12" db="EMBL/GenBank/DDBJ databases">
        <title>The genomes of Aspergillus section Nigri reveals drivers in fungal speciation.</title>
        <authorList>
            <consortium name="DOE Joint Genome Institute"/>
            <person name="Vesth T.C."/>
            <person name="Nybo J."/>
            <person name="Theobald S."/>
            <person name="Brandl J."/>
            <person name="Frisvad J.C."/>
            <person name="Nielsen K.F."/>
            <person name="Lyhne E.K."/>
            <person name="Kogle M.E."/>
            <person name="Kuo A."/>
            <person name="Riley R."/>
            <person name="Clum A."/>
            <person name="Nolan M."/>
            <person name="Lipzen A."/>
            <person name="Salamov A."/>
            <person name="Henrissat B."/>
            <person name="Wiebenga A."/>
            <person name="De Vries R.P."/>
            <person name="Grigoriev I.V."/>
            <person name="Mortensen U.H."/>
            <person name="Andersen M.R."/>
            <person name="Baker S.E."/>
        </authorList>
    </citation>
    <scope>NUCLEOTIDE SEQUENCE [LARGE SCALE GENOMIC DNA]</scope>
    <source>
        <strain evidence="9 10">CBS 115572</strain>
    </source>
</reference>
<evidence type="ECO:0000313" key="10">
    <source>
        <dbReference type="Proteomes" id="UP000246702"/>
    </source>
</evidence>
<dbReference type="InterPro" id="IPR036864">
    <property type="entry name" value="Zn2-C6_fun-type_DNA-bd_sf"/>
</dbReference>
<dbReference type="AlphaFoldDB" id="A0A317X7P9"/>
<gene>
    <name evidence="9" type="ORF">BO94DRAFT_457304</name>
</gene>
<dbReference type="Pfam" id="PF04082">
    <property type="entry name" value="Fungal_trans"/>
    <property type="match status" value="1"/>
</dbReference>
<keyword evidence="6" id="KW-0539">Nucleus</keyword>
<name>A0A317X7P9_9EURO</name>
<comment type="subcellular location">
    <subcellularLocation>
        <location evidence="1">Nucleus</location>
    </subcellularLocation>
</comment>
<protein>
    <recommendedName>
        <fullName evidence="8">Zn(2)-C6 fungal-type domain-containing protein</fullName>
    </recommendedName>
</protein>
<dbReference type="GeneID" id="37109882"/>
<dbReference type="CDD" id="cd12148">
    <property type="entry name" value="fungal_TF_MHR"/>
    <property type="match status" value="1"/>
</dbReference>
<comment type="caution">
    <text evidence="9">The sequence shown here is derived from an EMBL/GenBank/DDBJ whole genome shotgun (WGS) entry which is preliminary data.</text>
</comment>